<dbReference type="PROSITE" id="PS51198">
    <property type="entry name" value="UVRD_HELICASE_ATP_BIND"/>
    <property type="match status" value="1"/>
</dbReference>
<reference evidence="19 20" key="1">
    <citation type="journal article" date="2012" name="J. Bacteriol.">
        <title>Complete genome sequence of Nocardia brasiliensis HUJEG-1.</title>
        <authorList>
            <person name="Vera-Cabrera L."/>
            <person name="Ortiz-Lopez R."/>
            <person name="Elizondo-Gonzalez R."/>
            <person name="Perez-Maya A.A."/>
            <person name="Ocampo-Candiani J."/>
        </authorList>
    </citation>
    <scope>NUCLEOTIDE SEQUENCE [LARGE SCALE GENOMIC DNA]</scope>
    <source>
        <strain evidence="20">ATCC 700358</strain>
    </source>
</reference>
<dbReference type="GO" id="GO:0033202">
    <property type="term" value="C:DNA helicase complex"/>
    <property type="evidence" value="ECO:0007669"/>
    <property type="project" value="TreeGrafter"/>
</dbReference>
<dbReference type="EC" id="5.6.2.4" evidence="13"/>
<evidence type="ECO:0000256" key="5">
    <source>
        <dbReference type="ARBA" id="ARBA00022801"/>
    </source>
</evidence>
<evidence type="ECO:0000256" key="11">
    <source>
        <dbReference type="ARBA" id="ARBA00023235"/>
    </source>
</evidence>
<dbReference type="PROSITE" id="PS51217">
    <property type="entry name" value="UVRD_HELICASE_CTER"/>
    <property type="match status" value="1"/>
</dbReference>
<evidence type="ECO:0000256" key="15">
    <source>
        <dbReference type="PROSITE-ProRule" id="PRU00560"/>
    </source>
</evidence>
<evidence type="ECO:0000256" key="8">
    <source>
        <dbReference type="ARBA" id="ARBA00022840"/>
    </source>
</evidence>
<evidence type="ECO:0000256" key="9">
    <source>
        <dbReference type="ARBA" id="ARBA00023125"/>
    </source>
</evidence>
<dbReference type="GO" id="GO:0005829">
    <property type="term" value="C:cytosol"/>
    <property type="evidence" value="ECO:0007669"/>
    <property type="project" value="TreeGrafter"/>
</dbReference>
<protein>
    <recommendedName>
        <fullName evidence="13">DNA 3'-5' helicase</fullName>
        <ecNumber evidence="13">5.6.2.4</ecNumber>
    </recommendedName>
</protein>
<feature type="domain" description="UvrD-like helicase C-terminal" evidence="18">
    <location>
        <begin position="341"/>
        <end position="871"/>
    </location>
</feature>
<keyword evidence="3 15" id="KW-0547">Nucleotide-binding</keyword>
<evidence type="ECO:0000259" key="18">
    <source>
        <dbReference type="PROSITE" id="PS51217"/>
    </source>
</evidence>
<dbReference type="EMBL" id="CP003876">
    <property type="protein sequence ID" value="AFU04883.1"/>
    <property type="molecule type" value="Genomic_DNA"/>
</dbReference>
<evidence type="ECO:0000256" key="12">
    <source>
        <dbReference type="ARBA" id="ARBA00034617"/>
    </source>
</evidence>
<dbReference type="AlphaFoldDB" id="K0EYC7"/>
<comment type="similarity">
    <text evidence="1">Belongs to the helicase family. UvrD subfamily.</text>
</comment>
<dbReference type="PANTHER" id="PTHR11070">
    <property type="entry name" value="UVRD / RECB / PCRA DNA HELICASE FAMILY MEMBER"/>
    <property type="match status" value="1"/>
</dbReference>
<dbReference type="Gene3D" id="3.40.50.300">
    <property type="entry name" value="P-loop containing nucleotide triphosphate hydrolases"/>
    <property type="match status" value="2"/>
</dbReference>
<dbReference type="InterPro" id="IPR038726">
    <property type="entry name" value="PDDEXK_AddAB-type"/>
</dbReference>
<dbReference type="STRING" id="1133849.O3I_034670"/>
<evidence type="ECO:0000256" key="7">
    <source>
        <dbReference type="ARBA" id="ARBA00022839"/>
    </source>
</evidence>
<keyword evidence="11" id="KW-0413">Isomerase</keyword>
<keyword evidence="4" id="KW-0227">DNA damage</keyword>
<comment type="catalytic activity">
    <reaction evidence="14">
        <text>ATP + H2O = ADP + phosphate + H(+)</text>
        <dbReference type="Rhea" id="RHEA:13065"/>
        <dbReference type="ChEBI" id="CHEBI:15377"/>
        <dbReference type="ChEBI" id="CHEBI:15378"/>
        <dbReference type="ChEBI" id="CHEBI:30616"/>
        <dbReference type="ChEBI" id="CHEBI:43474"/>
        <dbReference type="ChEBI" id="CHEBI:456216"/>
        <dbReference type="EC" id="5.6.2.4"/>
    </reaction>
</comment>
<sequence>MRRNVAAPRPRVWGADVRVLLDAAAAAGPTRPGWRPWQVLGGPGTGKTALLVDLAAGRIAAGADPESVLVLTHSKQAASTVRDAITARLAGPDAEGGVPGATREPLARTLHSYAFSVLRRHATTHGNPPPRLLTGAEQDAVLREMLRGDLTDIAAGADGLWPERLQPALALGGFAEQLRDLMLRATERGLGPEDLVRLGREHGKSEWVAAGNFAVRYEQTMLLRWSVGVEAPEATAPALDAAELIGAALDALAGDAELLAAERARIRYLLVDDAQHLDPQAAMLVKALGRSAHTTVVAGDPDQGIFAFRGADARFVADLDAPDGQRIVLRDNHRCGGPVQLAVARIAARLPGSAPQRFSLPDRDHRPAGDGTEVRVRVLGTPAKEAALIADHLRRAHLTGAVPWSRMAVIVRSVPLSLAPLRRALLAAGVPVQQPALDTPLARRRGAAWMLLSLRAVLASEQKSAFGPDDALDLLAGPLGGADQITLRRLRRGVRRSVLEAERHRSRSGRASDEPTPSTEFEQVEPAAETFESSAAHPEPSPHTLERAADDADWYGVDAEWIPDDVEWRGPEAEPEPADTPPSDPTVDSPLPGTDSTAPASTAATPTDAAATGSTGAVLDEAASGDVLAGPETATDGVFAATAAVPGGTDAASGDVLAGPEAAPDDVAAGTVATPGDMLAGPEVESGGVPAGTEAALRDVPAGTATAPGYTSAATGVASGVLRHGVDQSSAEVLRDLLIGVGDPELLERLTEVEAAPLRRVLDALERARKARRRGAGLEDVLWALWTGSRLERRWVAQSERGGAVGMQADRDLDAAVGLFDAAASYVDRLPRASIEGFVDYLSQQEIPNDSGPRTAPKEAVALISAHAAAGREWDVVAVAAVQEGIWPNPRPRGTLLDTEDLVDVTAGVIDAGEQVSRAAPILAEERRLLLVACSRARRSLLVTAVESVSGERDLVPSRFLSELLGYDEDGEPGALPVADPGRALVMHSLVAELRGAVCDPESDPERRQRAAHQLARLAEAGVPGTHPDDWYGTAELSSSRSLWSEDETAVGLSPSTVELLRTCPLRWALERHGGTDGDNPHAVKGNLVHTLVQALAGKVPEAQVRAALDKAWQQVDPGSGWHSRQELRRTEAMLATFMAWVRNTRGELTQAGVEVPVDCELPARTEDELPVRIRGRVDRLERDAQGRFVIVDVKTGKTPVTKQAAVDHAQLATYQVAAAMGALDAAVDESDAEAGESDDSAATDSGDTTGALGAPGGARLVYVAKPSSKEGATQRMQPPLDPEALDQWRNTIHDAAAATQGPSYLAMRNDGCRHCAVAGSCPVQDTGRQVTDE</sequence>
<feature type="region of interest" description="Disordered" evidence="16">
    <location>
        <begin position="1228"/>
        <end position="1256"/>
    </location>
</feature>
<feature type="region of interest" description="Disordered" evidence="16">
    <location>
        <begin position="498"/>
        <end position="546"/>
    </location>
</feature>
<organism evidence="19 20">
    <name type="scientific">Nocardia brasiliensis (strain ATCC 700358 / HUJEG-1)</name>
    <dbReference type="NCBI Taxonomy" id="1133849"/>
    <lineage>
        <taxon>Bacteria</taxon>
        <taxon>Bacillati</taxon>
        <taxon>Actinomycetota</taxon>
        <taxon>Actinomycetes</taxon>
        <taxon>Mycobacteriales</taxon>
        <taxon>Nocardiaceae</taxon>
        <taxon>Nocardia</taxon>
    </lineage>
</organism>
<comment type="catalytic activity">
    <reaction evidence="12">
        <text>Couples ATP hydrolysis with the unwinding of duplex DNA by translocating in the 3'-5' direction.</text>
        <dbReference type="EC" id="5.6.2.4"/>
    </reaction>
</comment>
<keyword evidence="9" id="KW-0238">DNA-binding</keyword>
<dbReference type="InterPro" id="IPR014017">
    <property type="entry name" value="DNA_helicase_UvrD-like_C"/>
</dbReference>
<dbReference type="eggNOG" id="COG0210">
    <property type="taxonomic scope" value="Bacteria"/>
</dbReference>
<dbReference type="PANTHER" id="PTHR11070:SF59">
    <property type="entry name" value="DNA 3'-5' HELICASE"/>
    <property type="match status" value="1"/>
</dbReference>
<dbReference type="Proteomes" id="UP000006304">
    <property type="component" value="Chromosome"/>
</dbReference>
<dbReference type="InterPro" id="IPR011604">
    <property type="entry name" value="PDDEXK-like_dom_sf"/>
</dbReference>
<dbReference type="Gene3D" id="3.90.320.10">
    <property type="match status" value="1"/>
</dbReference>
<evidence type="ECO:0000256" key="13">
    <source>
        <dbReference type="ARBA" id="ARBA00034808"/>
    </source>
</evidence>
<dbReference type="Pfam" id="PF00580">
    <property type="entry name" value="UvrD-helicase"/>
    <property type="match status" value="1"/>
</dbReference>
<keyword evidence="2" id="KW-0540">Nuclease</keyword>
<dbReference type="SUPFAM" id="SSF52540">
    <property type="entry name" value="P-loop containing nucleoside triphosphate hydrolases"/>
    <property type="match status" value="1"/>
</dbReference>
<feature type="binding site" evidence="15">
    <location>
        <begin position="41"/>
        <end position="48"/>
    </location>
    <ligand>
        <name>ATP</name>
        <dbReference type="ChEBI" id="CHEBI:30616"/>
    </ligand>
</feature>
<dbReference type="GO" id="GO:0004527">
    <property type="term" value="F:exonuclease activity"/>
    <property type="evidence" value="ECO:0007669"/>
    <property type="project" value="UniProtKB-KW"/>
</dbReference>
<accession>K0EYC7</accession>
<evidence type="ECO:0000256" key="14">
    <source>
        <dbReference type="ARBA" id="ARBA00048988"/>
    </source>
</evidence>
<evidence type="ECO:0000256" key="2">
    <source>
        <dbReference type="ARBA" id="ARBA00022722"/>
    </source>
</evidence>
<dbReference type="Gene3D" id="1.10.10.160">
    <property type="match status" value="1"/>
</dbReference>
<evidence type="ECO:0000313" key="20">
    <source>
        <dbReference type="Proteomes" id="UP000006304"/>
    </source>
</evidence>
<keyword evidence="8 15" id="KW-0067">ATP-binding</keyword>
<evidence type="ECO:0000313" key="19">
    <source>
        <dbReference type="EMBL" id="AFU04883.1"/>
    </source>
</evidence>
<name>K0EYC7_NOCB7</name>
<gene>
    <name evidence="19" type="ORF">O3I_034670</name>
</gene>
<dbReference type="InterPro" id="IPR000212">
    <property type="entry name" value="DNA_helicase_UvrD/REP"/>
</dbReference>
<evidence type="ECO:0000256" key="1">
    <source>
        <dbReference type="ARBA" id="ARBA00009922"/>
    </source>
</evidence>
<feature type="domain" description="UvrD-like helicase ATP-binding" evidence="17">
    <location>
        <begin position="20"/>
        <end position="336"/>
    </location>
</feature>
<feature type="compositionally biased region" description="Acidic residues" evidence="16">
    <location>
        <begin position="1228"/>
        <end position="1242"/>
    </location>
</feature>
<evidence type="ECO:0000256" key="3">
    <source>
        <dbReference type="ARBA" id="ARBA00022741"/>
    </source>
</evidence>
<dbReference type="eggNOG" id="COG2887">
    <property type="taxonomic scope" value="Bacteria"/>
</dbReference>
<feature type="compositionally biased region" description="Low complexity" evidence="16">
    <location>
        <begin position="1243"/>
        <end position="1253"/>
    </location>
</feature>
<keyword evidence="6 15" id="KW-0347">Helicase</keyword>
<dbReference type="GO" id="GO:0005524">
    <property type="term" value="F:ATP binding"/>
    <property type="evidence" value="ECO:0007669"/>
    <property type="project" value="UniProtKB-UniRule"/>
</dbReference>
<keyword evidence="10" id="KW-0234">DNA repair</keyword>
<evidence type="ECO:0000256" key="4">
    <source>
        <dbReference type="ARBA" id="ARBA00022763"/>
    </source>
</evidence>
<dbReference type="GO" id="GO:0043138">
    <property type="term" value="F:3'-5' DNA helicase activity"/>
    <property type="evidence" value="ECO:0007669"/>
    <property type="project" value="UniProtKB-EC"/>
</dbReference>
<dbReference type="HOGENOM" id="CLU_004900_0_0_11"/>
<keyword evidence="20" id="KW-1185">Reference proteome</keyword>
<dbReference type="GO" id="GO:0000725">
    <property type="term" value="P:recombinational repair"/>
    <property type="evidence" value="ECO:0007669"/>
    <property type="project" value="TreeGrafter"/>
</dbReference>
<dbReference type="Pfam" id="PF13361">
    <property type="entry name" value="UvrD_C"/>
    <property type="match status" value="1"/>
</dbReference>
<keyword evidence="7" id="KW-0269">Exonuclease</keyword>
<dbReference type="InterPro" id="IPR014016">
    <property type="entry name" value="UvrD-like_ATP-bd"/>
</dbReference>
<dbReference type="GO" id="GO:0003677">
    <property type="term" value="F:DNA binding"/>
    <property type="evidence" value="ECO:0007669"/>
    <property type="project" value="UniProtKB-KW"/>
</dbReference>
<evidence type="ECO:0000256" key="10">
    <source>
        <dbReference type="ARBA" id="ARBA00023204"/>
    </source>
</evidence>
<feature type="region of interest" description="Disordered" evidence="16">
    <location>
        <begin position="568"/>
        <end position="613"/>
    </location>
</feature>
<dbReference type="InterPro" id="IPR013986">
    <property type="entry name" value="DExx_box_DNA_helicase_dom_sf"/>
</dbReference>
<dbReference type="Pfam" id="PF12705">
    <property type="entry name" value="PDDEXK_1"/>
    <property type="match status" value="1"/>
</dbReference>
<evidence type="ECO:0000259" key="17">
    <source>
        <dbReference type="PROSITE" id="PS51198"/>
    </source>
</evidence>
<dbReference type="KEGG" id="nbr:O3I_034670"/>
<dbReference type="Gene3D" id="1.10.486.10">
    <property type="entry name" value="PCRA, domain 4"/>
    <property type="match status" value="1"/>
</dbReference>
<dbReference type="InterPro" id="IPR027417">
    <property type="entry name" value="P-loop_NTPase"/>
</dbReference>
<feature type="compositionally biased region" description="Low complexity" evidence="16">
    <location>
        <begin position="585"/>
        <end position="613"/>
    </location>
</feature>
<keyword evidence="5 15" id="KW-0378">Hydrolase</keyword>
<evidence type="ECO:0000256" key="16">
    <source>
        <dbReference type="SAM" id="MobiDB-lite"/>
    </source>
</evidence>
<proteinExistence type="inferred from homology"/>
<evidence type="ECO:0000256" key="6">
    <source>
        <dbReference type="ARBA" id="ARBA00022806"/>
    </source>
</evidence>